<sequence>MPSLPCFQSYLDTDLVTSDSRSTLMVSSSYYSIGHSQDLVIHWDIKEEVDAGDWIGMYLIDEVLSENFLDYKNRGVNGSHRGQIIWKIDASSYFVEPETKICFKYYHGVSGALRATTPSVTVKNSAAPVSLVSSSLVRPNSGASSLSYFVLGYTNYPENGLRSGINCHKHALSRAAVARNKGLHLRRGSGDCTDSVSALTSSLSFYKCYCCSYFKLTHREIF</sequence>
<evidence type="ECO:0000259" key="1">
    <source>
        <dbReference type="Pfam" id="PF16562"/>
    </source>
</evidence>
<dbReference type="Proteomes" id="UP000694414">
    <property type="component" value="Unplaced"/>
</dbReference>
<evidence type="ECO:0000313" key="2">
    <source>
        <dbReference type="Ensembl" id="ENSPSMP00000023327.1"/>
    </source>
</evidence>
<organism evidence="2 3">
    <name type="scientific">Prolemur simus</name>
    <name type="common">Greater bamboo lemur</name>
    <name type="synonym">Hapalemur simus</name>
    <dbReference type="NCBI Taxonomy" id="1328070"/>
    <lineage>
        <taxon>Eukaryota</taxon>
        <taxon>Metazoa</taxon>
        <taxon>Chordata</taxon>
        <taxon>Craniata</taxon>
        <taxon>Vertebrata</taxon>
        <taxon>Euteleostomi</taxon>
        <taxon>Mammalia</taxon>
        <taxon>Eutheria</taxon>
        <taxon>Euarchontoglires</taxon>
        <taxon>Primates</taxon>
        <taxon>Strepsirrhini</taxon>
        <taxon>Lemuriformes</taxon>
        <taxon>Lemuridae</taxon>
        <taxon>Prolemur</taxon>
    </lineage>
</organism>
<dbReference type="Gene3D" id="2.60.40.2840">
    <property type="match status" value="1"/>
</dbReference>
<reference evidence="2" key="1">
    <citation type="submission" date="2025-08" db="UniProtKB">
        <authorList>
            <consortium name="Ensembl"/>
        </authorList>
    </citation>
    <scope>IDENTIFICATION</scope>
</reference>
<keyword evidence="3" id="KW-1185">Reference proteome</keyword>
<dbReference type="Ensembl" id="ENSPSMT00000027094.1">
    <property type="protein sequence ID" value="ENSPSMP00000023327.1"/>
    <property type="gene ID" value="ENSPSMG00000016510.1"/>
</dbReference>
<proteinExistence type="predicted"/>
<protein>
    <recommendedName>
        <fullName evidence="1">E3 ubiquitin-protein ligase HECW1/2 N-terminal domain-containing protein</fullName>
    </recommendedName>
</protein>
<accession>A0A8C8ZVR1</accession>
<evidence type="ECO:0000313" key="3">
    <source>
        <dbReference type="Proteomes" id="UP000694414"/>
    </source>
</evidence>
<dbReference type="Pfam" id="PF16562">
    <property type="entry name" value="HECW_N"/>
    <property type="match status" value="1"/>
</dbReference>
<dbReference type="InterPro" id="IPR032348">
    <property type="entry name" value="HECW_N"/>
</dbReference>
<dbReference type="GeneTree" id="ENSGT00940000158294"/>
<reference evidence="2" key="2">
    <citation type="submission" date="2025-09" db="UniProtKB">
        <authorList>
            <consortium name="Ensembl"/>
        </authorList>
    </citation>
    <scope>IDENTIFICATION</scope>
</reference>
<name>A0A8C8ZVR1_PROSS</name>
<feature type="domain" description="E3 ubiquitin-protein ligase HECW1/2 N-terminal" evidence="1">
    <location>
        <begin position="12"/>
        <end position="126"/>
    </location>
</feature>
<dbReference type="AlphaFoldDB" id="A0A8C8ZVR1"/>
<dbReference type="FunFam" id="2.60.40.2840:FF:000001">
    <property type="entry name" value="E3 ubiquitin-protein ligase HECW2 isoform X1"/>
    <property type="match status" value="1"/>
</dbReference>